<organism evidence="1 2">
    <name type="scientific">Achromobacter insuavis</name>
    <dbReference type="NCBI Taxonomy" id="1287735"/>
    <lineage>
        <taxon>Bacteria</taxon>
        <taxon>Pseudomonadati</taxon>
        <taxon>Pseudomonadota</taxon>
        <taxon>Betaproteobacteria</taxon>
        <taxon>Burkholderiales</taxon>
        <taxon>Alcaligenaceae</taxon>
        <taxon>Achromobacter</taxon>
    </lineage>
</organism>
<evidence type="ECO:0000313" key="1">
    <source>
        <dbReference type="EMBL" id="CAB3671646.1"/>
    </source>
</evidence>
<gene>
    <name evidence="1" type="ORF">LMG26845_03806</name>
</gene>
<dbReference type="Pfam" id="PF22759">
    <property type="entry name" value="E217_GP41"/>
    <property type="match status" value="1"/>
</dbReference>
<dbReference type="Proteomes" id="UP000507979">
    <property type="component" value="Unassembled WGS sequence"/>
</dbReference>
<reference evidence="1 2" key="1">
    <citation type="submission" date="2020-04" db="EMBL/GenBank/DDBJ databases">
        <authorList>
            <person name="De Canck E."/>
        </authorList>
    </citation>
    <scope>NUCLEOTIDE SEQUENCE [LARGE SCALE GENOMIC DNA]</scope>
    <source>
        <strain evidence="1 2">LMG 26845</strain>
    </source>
</reference>
<dbReference type="AlphaFoldDB" id="A0A6J5AJ31"/>
<evidence type="ECO:0000313" key="2">
    <source>
        <dbReference type="Proteomes" id="UP000507979"/>
    </source>
</evidence>
<dbReference type="InterPro" id="IPR054496">
    <property type="entry name" value="E217_GP41"/>
</dbReference>
<proteinExistence type="predicted"/>
<sequence>MAETTTMEPIAVYGDPVDDDEGVRQWGRKVSLIVGDEEALDLSALSFSFGIKRNDVKSPNTATIKVMNASRETASLVQREFTRVVLQAGYEGNYGVIFHGNVVRAKWGGSGDTETVLEITAADGDKAYNFAVVNATVPKGSSRADKVKLLCSAMNPYGVRQGYVPDLGGKKSIRGAVMSGMVRDYLQDVCGSANTLWSIQDGKVVVVPETAYVPGSVPVLSHDSGLVGMPEQTEKGIKLRMLLNPSIRVGGLVNLDNSRIAEYGFQARSEGKDANEIDRTEQRRISGDGYYYVMEVEHRGNTRDDEWYTEVLCLATDATLFPGDLGRAGAEGDAAKPAAVVK</sequence>
<keyword evidence="2" id="KW-1185">Reference proteome</keyword>
<dbReference type="EMBL" id="CADIJR010000040">
    <property type="protein sequence ID" value="CAB3671646.1"/>
    <property type="molecule type" value="Genomic_DNA"/>
</dbReference>
<accession>A0A6J5AJ31</accession>
<protein>
    <submittedName>
        <fullName evidence="1">Uncharacterized protein</fullName>
    </submittedName>
</protein>
<dbReference type="NCBIfam" id="NF047561">
    <property type="entry name" value="orf58_phage_fam"/>
    <property type="match status" value="1"/>
</dbReference>
<dbReference type="GeneID" id="92899674"/>
<dbReference type="RefSeq" id="WP_231689799.1">
    <property type="nucleotide sequence ID" value="NZ_CADIJR010000040.1"/>
</dbReference>
<name>A0A6J5AJ31_9BURK</name>